<dbReference type="RefSeq" id="WP_359792859.1">
    <property type="nucleotide sequence ID" value="NZ_JBEYBN010000068.1"/>
</dbReference>
<evidence type="ECO:0000313" key="2">
    <source>
        <dbReference type="Proteomes" id="UP001550603"/>
    </source>
</evidence>
<dbReference type="EMBL" id="JBEYBN010000068">
    <property type="protein sequence ID" value="MEU2271214.1"/>
    <property type="molecule type" value="Genomic_DNA"/>
</dbReference>
<keyword evidence="2" id="KW-1185">Reference proteome</keyword>
<organism evidence="1 2">
    <name type="scientific">Streptomyces olindensis</name>
    <dbReference type="NCBI Taxonomy" id="358823"/>
    <lineage>
        <taxon>Bacteria</taxon>
        <taxon>Bacillati</taxon>
        <taxon>Actinomycetota</taxon>
        <taxon>Actinomycetes</taxon>
        <taxon>Kitasatosporales</taxon>
        <taxon>Streptomycetaceae</taxon>
        <taxon>Streptomyces</taxon>
    </lineage>
</organism>
<sequence length="63" mass="6541">MSAKAVALRTTEPVGGIFELTTMEWGGTAAIVVGGHLYGPDGATVRDREQPAWEAWAAKLAAG</sequence>
<dbReference type="Proteomes" id="UP001550603">
    <property type="component" value="Unassembled WGS sequence"/>
</dbReference>
<gene>
    <name evidence="1" type="ORF">ABZ568_33315</name>
</gene>
<reference evidence="1 2" key="1">
    <citation type="submission" date="2024-06" db="EMBL/GenBank/DDBJ databases">
        <title>The Natural Products Discovery Center: Release of the First 8490 Sequenced Strains for Exploring Actinobacteria Biosynthetic Diversity.</title>
        <authorList>
            <person name="Kalkreuter E."/>
            <person name="Kautsar S.A."/>
            <person name="Yang D."/>
            <person name="Bader C.D."/>
            <person name="Teijaro C.N."/>
            <person name="Fluegel L."/>
            <person name="Davis C.M."/>
            <person name="Simpson J.R."/>
            <person name="Lauterbach L."/>
            <person name="Steele A.D."/>
            <person name="Gui C."/>
            <person name="Meng S."/>
            <person name="Li G."/>
            <person name="Viehrig K."/>
            <person name="Ye F."/>
            <person name="Su P."/>
            <person name="Kiefer A.F."/>
            <person name="Nichols A."/>
            <person name="Cepeda A.J."/>
            <person name="Yan W."/>
            <person name="Fan B."/>
            <person name="Jiang Y."/>
            <person name="Adhikari A."/>
            <person name="Zheng C.-J."/>
            <person name="Schuster L."/>
            <person name="Cowan T.M."/>
            <person name="Smanski M.J."/>
            <person name="Chevrette M.G."/>
            <person name="De Carvalho L.P.S."/>
            <person name="Shen B."/>
        </authorList>
    </citation>
    <scope>NUCLEOTIDE SEQUENCE [LARGE SCALE GENOMIC DNA]</scope>
    <source>
        <strain evidence="1 2">NPDC019583</strain>
    </source>
</reference>
<proteinExistence type="predicted"/>
<protein>
    <submittedName>
        <fullName evidence="1">Uncharacterized protein</fullName>
    </submittedName>
</protein>
<name>A0ABV2Y4L7_9ACTN</name>
<comment type="caution">
    <text evidence="1">The sequence shown here is derived from an EMBL/GenBank/DDBJ whole genome shotgun (WGS) entry which is preliminary data.</text>
</comment>
<evidence type="ECO:0000313" key="1">
    <source>
        <dbReference type="EMBL" id="MEU2271214.1"/>
    </source>
</evidence>
<accession>A0ABV2Y4L7</accession>